<evidence type="ECO:0000313" key="2">
    <source>
        <dbReference type="EMBL" id="SKA02944.1"/>
    </source>
</evidence>
<dbReference type="STRING" id="413434.SAMN04488132_108124"/>
<dbReference type="RefSeq" id="WP_078832052.1">
    <property type="nucleotide sequence ID" value="NZ_FUWH01000008.1"/>
</dbReference>
<dbReference type="Pfam" id="PF08818">
    <property type="entry name" value="DUF1801"/>
    <property type="match status" value="1"/>
</dbReference>
<accession>A0A1T4QGX0</accession>
<dbReference type="Proteomes" id="UP000190888">
    <property type="component" value="Unassembled WGS sequence"/>
</dbReference>
<gene>
    <name evidence="2" type="ORF">SAMN04488132_108124</name>
</gene>
<evidence type="ECO:0000313" key="3">
    <source>
        <dbReference type="Proteomes" id="UP000190888"/>
    </source>
</evidence>
<keyword evidence="3" id="KW-1185">Reference proteome</keyword>
<reference evidence="2 3" key="1">
    <citation type="submission" date="2017-02" db="EMBL/GenBank/DDBJ databases">
        <authorList>
            <person name="Peterson S.W."/>
        </authorList>
    </citation>
    <scope>NUCLEOTIDE SEQUENCE [LARGE SCALE GENOMIC DNA]</scope>
    <source>
        <strain evidence="2 3">DSM 22335</strain>
    </source>
</reference>
<feature type="domain" description="YdhG-like" evidence="1">
    <location>
        <begin position="16"/>
        <end position="110"/>
    </location>
</feature>
<sequence length="122" mass="14677">MKSEDLFYETQLPVVKECLLALRSMILAQDKEITTAWKYGMPFFCYKGKMFCYLWFHKKYKLPYIGFVEGKHLDHPQLIQEKRARMKIFLCDPEKELAVEDIRMLVKDALAVYKKKRIMEKE</sequence>
<dbReference type="AlphaFoldDB" id="A0A1T4QGX0"/>
<dbReference type="InterPro" id="IPR014922">
    <property type="entry name" value="YdhG-like"/>
</dbReference>
<organism evidence="2 3">
    <name type="scientific">Sediminibacterium ginsengisoli</name>
    <dbReference type="NCBI Taxonomy" id="413434"/>
    <lineage>
        <taxon>Bacteria</taxon>
        <taxon>Pseudomonadati</taxon>
        <taxon>Bacteroidota</taxon>
        <taxon>Chitinophagia</taxon>
        <taxon>Chitinophagales</taxon>
        <taxon>Chitinophagaceae</taxon>
        <taxon>Sediminibacterium</taxon>
    </lineage>
</organism>
<dbReference type="OrthoDB" id="670608at2"/>
<name>A0A1T4QGX0_9BACT</name>
<evidence type="ECO:0000259" key="1">
    <source>
        <dbReference type="Pfam" id="PF08818"/>
    </source>
</evidence>
<dbReference type="SUPFAM" id="SSF159888">
    <property type="entry name" value="YdhG-like"/>
    <property type="match status" value="1"/>
</dbReference>
<proteinExistence type="predicted"/>
<protein>
    <recommendedName>
        <fullName evidence="1">YdhG-like domain-containing protein</fullName>
    </recommendedName>
</protein>
<dbReference type="EMBL" id="FUWH01000008">
    <property type="protein sequence ID" value="SKA02944.1"/>
    <property type="molecule type" value="Genomic_DNA"/>
</dbReference>
<dbReference type="Gene3D" id="3.90.1150.200">
    <property type="match status" value="1"/>
</dbReference>